<protein>
    <submittedName>
        <fullName evidence="3">Kinesin motor domain-containing protein</fullName>
    </submittedName>
</protein>
<proteinExistence type="predicted"/>
<dbReference type="WBParaSite" id="L893_g15843.t1">
    <property type="protein sequence ID" value="L893_g15843.t1"/>
    <property type="gene ID" value="L893_g15843"/>
</dbReference>
<name>A0A1I7YFF5_9BILA</name>
<dbReference type="Proteomes" id="UP000095287">
    <property type="component" value="Unplaced"/>
</dbReference>
<evidence type="ECO:0000313" key="3">
    <source>
        <dbReference type="WBParaSite" id="L893_g15843.t1"/>
    </source>
</evidence>
<keyword evidence="2" id="KW-1185">Reference proteome</keyword>
<feature type="compositionally biased region" description="Low complexity" evidence="1">
    <location>
        <begin position="150"/>
        <end position="163"/>
    </location>
</feature>
<dbReference type="AlphaFoldDB" id="A0A1I7YFF5"/>
<accession>A0A1I7YFF5</accession>
<evidence type="ECO:0000313" key="2">
    <source>
        <dbReference type="Proteomes" id="UP000095287"/>
    </source>
</evidence>
<sequence length="452" mass="50379">MGYTLLKGSKTPPAKNVSHVSFTVEQTQSATDLLRDATPEEYLHASALPAPGHKIRLMVRCNQGDFRCVTPAGQFEPAAAFKQNAPREGWPIGSNSVAASGVGGFCGGFYSQEQGYPNSQVGFFADIRSSLGRRDLSCCVIFLSGTGKTSWSSLLHSESSPPDSSEDEFFGEVRSEPHGDLLQAELHLSSGLPGAGDVKKEFSAPTTTGSLDNAQKELVTSVAFTLPGREKCYVNLHQLESGAYNIDLSNEGCDTYRNVYRECTAYDLKTRMWYGDVEDILDLSRCYEKTLSEELVKKHGDGAIRLEDILDLSKCYEKTLSEQLVKRHGDGAIREWKFVDVHALSDYDWRDDGEKHEDDSTRRWQREKEIKKLYSDFTELTKKAGTDSMSLAVYQALQNVAKPNPKDADYPSPTFDREEFESLFHEISKHAPLDPDEARDLGRALSEEHFKP</sequence>
<evidence type="ECO:0000256" key="1">
    <source>
        <dbReference type="SAM" id="MobiDB-lite"/>
    </source>
</evidence>
<reference evidence="3" key="1">
    <citation type="submission" date="2016-11" db="UniProtKB">
        <authorList>
            <consortium name="WormBaseParasite"/>
        </authorList>
    </citation>
    <scope>IDENTIFICATION</scope>
</reference>
<organism evidence="2 3">
    <name type="scientific">Steinernema glaseri</name>
    <dbReference type="NCBI Taxonomy" id="37863"/>
    <lineage>
        <taxon>Eukaryota</taxon>
        <taxon>Metazoa</taxon>
        <taxon>Ecdysozoa</taxon>
        <taxon>Nematoda</taxon>
        <taxon>Chromadorea</taxon>
        <taxon>Rhabditida</taxon>
        <taxon>Tylenchina</taxon>
        <taxon>Panagrolaimomorpha</taxon>
        <taxon>Strongyloidoidea</taxon>
        <taxon>Steinernematidae</taxon>
        <taxon>Steinernema</taxon>
    </lineage>
</organism>
<feature type="region of interest" description="Disordered" evidence="1">
    <location>
        <begin position="427"/>
        <end position="452"/>
    </location>
</feature>
<feature type="region of interest" description="Disordered" evidence="1">
    <location>
        <begin position="150"/>
        <end position="170"/>
    </location>
</feature>